<keyword evidence="4" id="KW-1003">Cell membrane</keyword>
<dbReference type="PANTHER" id="PTHR30627:SF2">
    <property type="entry name" value="PEPTIDOGLYCAN D,D-TRANSPEPTIDASE MRDA"/>
    <property type="match status" value="1"/>
</dbReference>
<evidence type="ECO:0000313" key="15">
    <source>
        <dbReference type="EMBL" id="ODM06486.1"/>
    </source>
</evidence>
<dbReference type="Gene3D" id="3.90.1310.10">
    <property type="entry name" value="Penicillin-binding protein 2a (Domain 2)"/>
    <property type="match status" value="1"/>
</dbReference>
<sequence length="960" mass="107619">MFERFRDNFLNLINSRLIVLTLVVILMGGVLIHRVFVLQIVEGENYLNEFSLKIKKERSISSSRGKIFDRNGKLLAYNDLAYSVTIEDVYESDKNKNKNLNATLLETIHIIEKNGDSVISDFNIYLDKNGEYAFNVTDTKLLRFLADIYGHASIDNLKEKEKNATPQDVINYMAETYGIGERTDPDDKSTFVPGQGYTKAEVLKLITIRYAMKANSYQKYIPTTIATDVSEKTVAAVKENNDALLGIDIAEDTIRRYINGTYFSHIIGYTGKISSDELKSLNEETSRGEDEPDRYEMNDTVGKSGIEKVMETYLQGEKGSETIYVDNLGKEIDSEGRVDPVAGNDVYLTLDADLQEAVYNILEQSIAGLLLDKIENIKEFKLGANQKASTIKIPIDDVYFALFNNNVISLDHMASAGAGDNEQAVRTAFLQKKEQVWSWLTEELYNRRTPYNQLAEEYQSYESYIVTNLLINDTKVLSVDSKDETYKAWSEEETISLSDFLEYAISRNWVDVSRLDMDTQYADSSEVFDRLVDYIRLELDKTAFHKKLYKYMIRDNSINGKQICMVLLEQELVSVSEEEKAALENGSISSYTFMRNLIKNLQITPAQLALDPFSASCVIVDPNTGEVLALVSYPSYDNNKLANGIDADYYASLQNDLSLPLWDYATQMRSAPGSTYKMVVASAALMDGIIDTRSTVDCVGSFTRYSDIVMRCWNTYGHGNLNVSQAITHSCNYFFYEMGYRFGLSGDPESGTNFELANTRMREYADAYGLTDKSGVEIEESMPQFSMANPSASAIGQGEHNYTTVGLARYVATVANSGTCYNLSLLDKVTDRSGNLLEDFTPEVRNTIEMPTAYWDAIHSGMKGVVEGKKYFVDAGISAAGKTGTADENKLRPAHALFLGYAPYENPEIAIATRIGNGYASDYAAQISCKVLQYYFNPVKEEDILNGTASQLEAVVNTED</sequence>
<dbReference type="EMBL" id="MCGH01000002">
    <property type="protein sequence ID" value="ODM06486.1"/>
    <property type="molecule type" value="Genomic_DNA"/>
</dbReference>
<evidence type="ECO:0000256" key="2">
    <source>
        <dbReference type="ARBA" id="ARBA00004236"/>
    </source>
</evidence>
<dbReference type="AlphaFoldDB" id="A0A1E3AE41"/>
<feature type="domain" description="Penicillin-binding protein dimerisation" evidence="14">
    <location>
        <begin position="60"/>
        <end position="333"/>
    </location>
</feature>
<evidence type="ECO:0000256" key="4">
    <source>
        <dbReference type="ARBA" id="ARBA00022475"/>
    </source>
</evidence>
<dbReference type="PATRIC" id="fig|1432052.4.peg.2658"/>
<evidence type="ECO:0000256" key="6">
    <source>
        <dbReference type="ARBA" id="ARBA00022960"/>
    </source>
</evidence>
<evidence type="ECO:0000256" key="8">
    <source>
        <dbReference type="ARBA" id="ARBA00022989"/>
    </source>
</evidence>
<dbReference type="GO" id="GO:0008658">
    <property type="term" value="F:penicillin binding"/>
    <property type="evidence" value="ECO:0007669"/>
    <property type="project" value="InterPro"/>
</dbReference>
<protein>
    <submittedName>
        <fullName evidence="15">Stage V sporulation protein D</fullName>
    </submittedName>
</protein>
<dbReference type="InterPro" id="IPR005311">
    <property type="entry name" value="PBP_dimer"/>
</dbReference>
<dbReference type="Gene3D" id="3.40.710.10">
    <property type="entry name" value="DD-peptidase/beta-lactamase superfamily"/>
    <property type="match status" value="1"/>
</dbReference>
<keyword evidence="8 12" id="KW-1133">Transmembrane helix</keyword>
<dbReference type="PANTHER" id="PTHR30627">
    <property type="entry name" value="PEPTIDOGLYCAN D,D-TRANSPEPTIDASE"/>
    <property type="match status" value="1"/>
</dbReference>
<dbReference type="Pfam" id="PF03717">
    <property type="entry name" value="PBP_dimer"/>
    <property type="match status" value="1"/>
</dbReference>
<keyword evidence="7" id="KW-0573">Peptidoglycan synthesis</keyword>
<dbReference type="InterPro" id="IPR012338">
    <property type="entry name" value="Beta-lactam/transpept-like"/>
</dbReference>
<evidence type="ECO:0000256" key="11">
    <source>
        <dbReference type="SAM" id="MobiDB-lite"/>
    </source>
</evidence>
<evidence type="ECO:0000256" key="7">
    <source>
        <dbReference type="ARBA" id="ARBA00022984"/>
    </source>
</evidence>
<keyword evidence="9 12" id="KW-0472">Membrane</keyword>
<gene>
    <name evidence="15" type="primary">spoVD_1</name>
    <name evidence="15" type="ORF">BEI61_02376</name>
</gene>
<feature type="transmembrane region" description="Helical" evidence="12">
    <location>
        <begin position="12"/>
        <end position="32"/>
    </location>
</feature>
<evidence type="ECO:0000256" key="10">
    <source>
        <dbReference type="ARBA" id="ARBA00023316"/>
    </source>
</evidence>
<dbReference type="InterPro" id="IPR001460">
    <property type="entry name" value="PCN-bd_Tpept"/>
</dbReference>
<accession>A0A1E3AE41</accession>
<dbReference type="Pfam" id="PF00905">
    <property type="entry name" value="Transpeptidase"/>
    <property type="match status" value="1"/>
</dbReference>
<feature type="compositionally biased region" description="Basic and acidic residues" evidence="11">
    <location>
        <begin position="280"/>
        <end position="297"/>
    </location>
</feature>
<evidence type="ECO:0000259" key="14">
    <source>
        <dbReference type="Pfam" id="PF03717"/>
    </source>
</evidence>
<comment type="similarity">
    <text evidence="3">Belongs to the transpeptidase family.</text>
</comment>
<comment type="caution">
    <text evidence="15">The sequence shown here is derived from an EMBL/GenBank/DDBJ whole genome shotgun (WGS) entry which is preliminary data.</text>
</comment>
<dbReference type="InterPro" id="IPR050515">
    <property type="entry name" value="Beta-lactam/transpept"/>
</dbReference>
<name>A0A1E3AE41_9FIRM</name>
<evidence type="ECO:0000256" key="1">
    <source>
        <dbReference type="ARBA" id="ARBA00004167"/>
    </source>
</evidence>
<evidence type="ECO:0000256" key="9">
    <source>
        <dbReference type="ARBA" id="ARBA00023136"/>
    </source>
</evidence>
<dbReference type="Gene3D" id="1.10.10.1230">
    <property type="entry name" value="Penicillin-binding protein, N-terminal non-catalytic domain, head sub-domain"/>
    <property type="match status" value="1"/>
</dbReference>
<dbReference type="RefSeq" id="WP_069152419.1">
    <property type="nucleotide sequence ID" value="NZ_MCGH01000002.1"/>
</dbReference>
<keyword evidence="5 12" id="KW-0812">Transmembrane</keyword>
<evidence type="ECO:0000256" key="5">
    <source>
        <dbReference type="ARBA" id="ARBA00022692"/>
    </source>
</evidence>
<keyword evidence="6" id="KW-0133">Cell shape</keyword>
<reference evidence="15 16" key="1">
    <citation type="submission" date="2016-07" db="EMBL/GenBank/DDBJ databases">
        <title>Characterization of isolates of Eisenbergiella tayi derived from blood cultures, using whole genome sequencing.</title>
        <authorList>
            <person name="Burdz T."/>
            <person name="Wiebe D."/>
            <person name="Huynh C."/>
            <person name="Bernard K."/>
        </authorList>
    </citation>
    <scope>NUCLEOTIDE SEQUENCE [LARGE SCALE GENOMIC DNA]</scope>
    <source>
        <strain evidence="15 16">NML 110608</strain>
    </source>
</reference>
<organism evidence="15 16">
    <name type="scientific">Eisenbergiella tayi</name>
    <dbReference type="NCBI Taxonomy" id="1432052"/>
    <lineage>
        <taxon>Bacteria</taxon>
        <taxon>Bacillati</taxon>
        <taxon>Bacillota</taxon>
        <taxon>Clostridia</taxon>
        <taxon>Lachnospirales</taxon>
        <taxon>Lachnospiraceae</taxon>
        <taxon>Eisenbergiella</taxon>
    </lineage>
</organism>
<evidence type="ECO:0000256" key="3">
    <source>
        <dbReference type="ARBA" id="ARBA00007171"/>
    </source>
</evidence>
<evidence type="ECO:0000256" key="12">
    <source>
        <dbReference type="SAM" id="Phobius"/>
    </source>
</evidence>
<dbReference type="InterPro" id="IPR036138">
    <property type="entry name" value="PBP_dimer_sf"/>
</dbReference>
<dbReference type="GO" id="GO:0071555">
    <property type="term" value="P:cell wall organization"/>
    <property type="evidence" value="ECO:0007669"/>
    <property type="project" value="UniProtKB-KW"/>
</dbReference>
<comment type="subcellular location">
    <subcellularLocation>
        <location evidence="2">Cell membrane</location>
    </subcellularLocation>
    <subcellularLocation>
        <location evidence="1">Membrane</location>
        <topology evidence="1">Single-pass membrane protein</topology>
    </subcellularLocation>
</comment>
<evidence type="ECO:0000259" key="13">
    <source>
        <dbReference type="Pfam" id="PF00905"/>
    </source>
</evidence>
<dbReference type="GO" id="GO:0009252">
    <property type="term" value="P:peptidoglycan biosynthetic process"/>
    <property type="evidence" value="ECO:0007669"/>
    <property type="project" value="UniProtKB-KW"/>
</dbReference>
<feature type="domain" description="Penicillin-binding protein transpeptidase" evidence="13">
    <location>
        <begin position="616"/>
        <end position="927"/>
    </location>
</feature>
<dbReference type="SUPFAM" id="SSF56519">
    <property type="entry name" value="Penicillin binding protein dimerisation domain"/>
    <property type="match status" value="1"/>
</dbReference>
<proteinExistence type="inferred from homology"/>
<dbReference type="GO" id="GO:0005886">
    <property type="term" value="C:plasma membrane"/>
    <property type="evidence" value="ECO:0007669"/>
    <property type="project" value="UniProtKB-SubCell"/>
</dbReference>
<dbReference type="Proteomes" id="UP000094067">
    <property type="component" value="Unassembled WGS sequence"/>
</dbReference>
<dbReference type="GO" id="GO:0071972">
    <property type="term" value="F:peptidoglycan L,D-transpeptidase activity"/>
    <property type="evidence" value="ECO:0007669"/>
    <property type="project" value="TreeGrafter"/>
</dbReference>
<feature type="region of interest" description="Disordered" evidence="11">
    <location>
        <begin position="280"/>
        <end position="299"/>
    </location>
</feature>
<dbReference type="SUPFAM" id="SSF56601">
    <property type="entry name" value="beta-lactamase/transpeptidase-like"/>
    <property type="match status" value="1"/>
</dbReference>
<dbReference type="GO" id="GO:0008360">
    <property type="term" value="P:regulation of cell shape"/>
    <property type="evidence" value="ECO:0007669"/>
    <property type="project" value="UniProtKB-KW"/>
</dbReference>
<keyword evidence="10" id="KW-0961">Cell wall biogenesis/degradation</keyword>
<evidence type="ECO:0000313" key="16">
    <source>
        <dbReference type="Proteomes" id="UP000094067"/>
    </source>
</evidence>